<name>A0A074V542_9NEIS</name>
<evidence type="ECO:0000256" key="4">
    <source>
        <dbReference type="ARBA" id="ARBA00022764"/>
    </source>
</evidence>
<dbReference type="InterPro" id="IPR001188">
    <property type="entry name" value="Sperm_putr-bd"/>
</dbReference>
<keyword evidence="2 5" id="KW-0813">Transport</keyword>
<evidence type="ECO:0000256" key="1">
    <source>
        <dbReference type="ARBA" id="ARBA00004418"/>
    </source>
</evidence>
<dbReference type="GO" id="GO:0042597">
    <property type="term" value="C:periplasmic space"/>
    <property type="evidence" value="ECO:0007669"/>
    <property type="project" value="UniProtKB-SubCell"/>
</dbReference>
<dbReference type="InterPro" id="IPR006059">
    <property type="entry name" value="SBP"/>
</dbReference>
<evidence type="ECO:0000256" key="5">
    <source>
        <dbReference type="PIRNR" id="PIRNR019574"/>
    </source>
</evidence>
<dbReference type="AlphaFoldDB" id="A0A074V542"/>
<accession>A0A074V542</accession>
<dbReference type="Proteomes" id="UP000027644">
    <property type="component" value="Unassembled WGS sequence"/>
</dbReference>
<proteinExistence type="inferred from homology"/>
<dbReference type="EMBL" id="AVQL01000449">
    <property type="protein sequence ID" value="KEQ00548.1"/>
    <property type="molecule type" value="Genomic_DNA"/>
</dbReference>
<dbReference type="PIRSF" id="PIRSF019574">
    <property type="entry name" value="Periplasmic_polyamine_BP"/>
    <property type="match status" value="1"/>
</dbReference>
<comment type="function">
    <text evidence="5">Required for the activity of the bacterial periplasmic transport system of putrescine.</text>
</comment>
<dbReference type="Pfam" id="PF13416">
    <property type="entry name" value="SBP_bac_8"/>
    <property type="match status" value="1"/>
</dbReference>
<organism evidence="6 7">
    <name type="scientific">Snodgrassella alvi SCGC AB-598-J21</name>
    <dbReference type="NCBI Taxonomy" id="1385367"/>
    <lineage>
        <taxon>Bacteria</taxon>
        <taxon>Pseudomonadati</taxon>
        <taxon>Pseudomonadota</taxon>
        <taxon>Betaproteobacteria</taxon>
        <taxon>Neisseriales</taxon>
        <taxon>Neisseriaceae</taxon>
        <taxon>Snodgrassella</taxon>
    </lineage>
</organism>
<dbReference type="GO" id="GO:0015846">
    <property type="term" value="P:polyamine transport"/>
    <property type="evidence" value="ECO:0007669"/>
    <property type="project" value="InterPro"/>
</dbReference>
<evidence type="ECO:0000313" key="7">
    <source>
        <dbReference type="Proteomes" id="UP000027644"/>
    </source>
</evidence>
<keyword evidence="4 5" id="KW-0574">Periplasm</keyword>
<reference evidence="6 7" key="1">
    <citation type="journal article" date="2014" name="PLoS Genet.">
        <title>Hidden diversity in honey bee gut symbionts detected by single-cell genomics.</title>
        <authorList>
            <person name="Engel P."/>
            <person name="Stepanauskas R."/>
            <person name="Moran N."/>
        </authorList>
    </citation>
    <scope>NUCLEOTIDE SEQUENCE [LARGE SCALE GENOMIC DNA]</scope>
    <source>
        <strain evidence="6 7">SCGC AB-598-J21</strain>
    </source>
</reference>
<evidence type="ECO:0000256" key="3">
    <source>
        <dbReference type="ARBA" id="ARBA00022729"/>
    </source>
</evidence>
<comment type="subcellular location">
    <subcellularLocation>
        <location evidence="1 5">Periplasm</location>
    </subcellularLocation>
</comment>
<evidence type="ECO:0000256" key="2">
    <source>
        <dbReference type="ARBA" id="ARBA00022448"/>
    </source>
</evidence>
<dbReference type="PANTHER" id="PTHR30222:SF12">
    <property type="entry name" value="NORSPERMIDINE SENSOR"/>
    <property type="match status" value="1"/>
</dbReference>
<dbReference type="PRINTS" id="PR00909">
    <property type="entry name" value="SPERMDNBNDNG"/>
</dbReference>
<dbReference type="Gene3D" id="3.40.190.10">
    <property type="entry name" value="Periplasmic binding protein-like II"/>
    <property type="match status" value="2"/>
</dbReference>
<protein>
    <recommendedName>
        <fullName evidence="5">Putrescine-binding periplasmic protein</fullName>
    </recommendedName>
</protein>
<comment type="similarity">
    <text evidence="5">Belongs to the bacterial solute-binding protein PotD/PotF family.</text>
</comment>
<evidence type="ECO:0000313" key="6">
    <source>
        <dbReference type="EMBL" id="KEQ00548.1"/>
    </source>
</evidence>
<dbReference type="SUPFAM" id="SSF53850">
    <property type="entry name" value="Periplasmic binding protein-like II"/>
    <property type="match status" value="1"/>
</dbReference>
<dbReference type="GO" id="GO:0019808">
    <property type="term" value="F:polyamine binding"/>
    <property type="evidence" value="ECO:0007669"/>
    <property type="project" value="InterPro"/>
</dbReference>
<dbReference type="PANTHER" id="PTHR30222">
    <property type="entry name" value="SPERMIDINE/PUTRESCINE-BINDING PERIPLASMIC PROTEIN"/>
    <property type="match status" value="1"/>
</dbReference>
<gene>
    <name evidence="6" type="ORF">SASC598J21_016940</name>
</gene>
<sequence length="400" mass="44087">MPASLGTSLKRTDMKNTACLGLSGLILCILTACSGSHDNAGPQPASAVAASKPGSLSDTKTLKIFNWSDYVDPKTIGEFEKKYGIKVTYNFYDSDETLESKILTGQSGYDIVGPSNSFVGRQIKAGAYQPLDKNQLPNWKYINPKLLDLLKDVDPDNQYAVPNYWGMNTIAINIEKVNAALGATPMPENSWDLVFNPEYTDKLKNCGISYMDSPVEMIPLALHYAGKDPNSQSKDDIDIAANIIKANRSNVLRYSSSGYIDDLARGDVCVAIGFGGDLNIAKRRRLDATGKKDIVVLVPTQGVSLWIDTLTIPKDATNLKNAYRYLNWILEPQIAAKNANYVSYAPSSMPAKELIKKEYREDNSIFPSDEVLANSYLVLPAKSDTLKYELRLWQNLKAGK</sequence>
<keyword evidence="3" id="KW-0732">Signal</keyword>
<comment type="caution">
    <text evidence="6">The sequence shown here is derived from an EMBL/GenBank/DDBJ whole genome shotgun (WGS) entry which is preliminary data.</text>
</comment>